<name>A0A2C9NWZ0_SALET</name>
<dbReference type="EMBL" id="CP022117">
    <property type="protein sequence ID" value="ASG15221.1"/>
    <property type="molecule type" value="Genomic_DNA"/>
</dbReference>
<dbReference type="AlphaFoldDB" id="A0A2C9NWZ0"/>
<proteinExistence type="predicted"/>
<protein>
    <submittedName>
        <fullName evidence="1">Uncharacterized protein</fullName>
    </submittedName>
</protein>
<gene>
    <name evidence="1" type="ORF">LFZ25_04215</name>
</gene>
<accession>A0A2C9NWZ0</accession>
<evidence type="ECO:0000313" key="1">
    <source>
        <dbReference type="EMBL" id="ASG15221.1"/>
    </source>
</evidence>
<reference evidence="1 2" key="1">
    <citation type="submission" date="2017-06" db="EMBL/GenBank/DDBJ databases">
        <title>Salmonella reference genomes for public health.</title>
        <authorList>
            <person name="Robertson J."/>
            <person name="Yoshida C."/>
            <person name="Gurnik S."/>
            <person name="Nash J."/>
        </authorList>
    </citation>
    <scope>NUCLEOTIDE SEQUENCE [LARGE SCALE GENOMIC DNA]</scope>
    <source>
        <strain evidence="1 2">S-1643</strain>
    </source>
</reference>
<sequence>MFCRMALRLSGLQLIDACRPDKALTPPSGTVWGLFDPVRAHTIAHMLCACGGRRVIVEH</sequence>
<organism evidence="1 2">
    <name type="scientific">Salmonella enterica subsp. enterica serovar Macclesfield str. S-1643</name>
    <dbReference type="NCBI Taxonomy" id="1242107"/>
    <lineage>
        <taxon>Bacteria</taxon>
        <taxon>Pseudomonadati</taxon>
        <taxon>Pseudomonadota</taxon>
        <taxon>Gammaproteobacteria</taxon>
        <taxon>Enterobacterales</taxon>
        <taxon>Enterobacteriaceae</taxon>
        <taxon>Salmonella</taxon>
    </lineage>
</organism>
<dbReference type="Proteomes" id="UP000197157">
    <property type="component" value="Chromosome"/>
</dbReference>
<evidence type="ECO:0000313" key="2">
    <source>
        <dbReference type="Proteomes" id="UP000197157"/>
    </source>
</evidence>